<keyword evidence="2" id="KW-1185">Reference proteome</keyword>
<sequence>MHCYPRQNMSFRSDRWRLEGALRCSRSDRLRLEGRFRRSPETPLAIGRDKNWGLALGRRTYLVIEFPRKNTL</sequence>
<evidence type="ECO:0000313" key="1">
    <source>
        <dbReference type="EMBL" id="CAI8848417.1"/>
    </source>
</evidence>
<dbReference type="EMBL" id="OX458333">
    <property type="protein sequence ID" value="CAI8848417.1"/>
    <property type="molecule type" value="Genomic_DNA"/>
</dbReference>
<dbReference type="Proteomes" id="UP001162030">
    <property type="component" value="Chromosome"/>
</dbReference>
<proteinExistence type="predicted"/>
<gene>
    <name evidence="1" type="ORF">MSZNOR_2461</name>
</gene>
<accession>A0ABM9I2K0</accession>
<name>A0ABM9I2K0_9GAMM</name>
<protein>
    <submittedName>
        <fullName evidence="1">Uncharacterized protein</fullName>
    </submittedName>
</protein>
<organism evidence="1 2">
    <name type="scientific">Methylocaldum szegediense</name>
    <dbReference type="NCBI Taxonomy" id="73780"/>
    <lineage>
        <taxon>Bacteria</taxon>
        <taxon>Pseudomonadati</taxon>
        <taxon>Pseudomonadota</taxon>
        <taxon>Gammaproteobacteria</taxon>
        <taxon>Methylococcales</taxon>
        <taxon>Methylococcaceae</taxon>
        <taxon>Methylocaldum</taxon>
    </lineage>
</organism>
<evidence type="ECO:0000313" key="2">
    <source>
        <dbReference type="Proteomes" id="UP001162030"/>
    </source>
</evidence>
<reference evidence="1 2" key="1">
    <citation type="submission" date="2023-03" db="EMBL/GenBank/DDBJ databases">
        <authorList>
            <person name="Pearce D."/>
        </authorList>
    </citation>
    <scope>NUCLEOTIDE SEQUENCE [LARGE SCALE GENOMIC DNA]</scope>
    <source>
        <strain evidence="1">Msz</strain>
    </source>
</reference>